<feature type="region of interest" description="Disordered" evidence="1">
    <location>
        <begin position="77"/>
        <end position="110"/>
    </location>
</feature>
<comment type="caution">
    <text evidence="3">The sequence shown here is derived from an EMBL/GenBank/DDBJ whole genome shotgun (WGS) entry which is preliminary data.</text>
</comment>
<evidence type="ECO:0000313" key="4">
    <source>
        <dbReference type="Proteomes" id="UP000242525"/>
    </source>
</evidence>
<evidence type="ECO:0000313" key="3">
    <source>
        <dbReference type="EMBL" id="CDO54177.1"/>
    </source>
</evidence>
<dbReference type="GO" id="GO:0006397">
    <property type="term" value="P:mRNA processing"/>
    <property type="evidence" value="ECO:0007669"/>
    <property type="project" value="InterPro"/>
</dbReference>
<evidence type="ECO:0000259" key="2">
    <source>
        <dbReference type="Pfam" id="PF07713"/>
    </source>
</evidence>
<dbReference type="AlphaFoldDB" id="A0A0J9X9S8"/>
<organism evidence="3 4">
    <name type="scientific">Geotrichum candidum</name>
    <name type="common">Oospora lactis</name>
    <name type="synonym">Dipodascus geotrichum</name>
    <dbReference type="NCBI Taxonomy" id="1173061"/>
    <lineage>
        <taxon>Eukaryota</taxon>
        <taxon>Fungi</taxon>
        <taxon>Dikarya</taxon>
        <taxon>Ascomycota</taxon>
        <taxon>Saccharomycotina</taxon>
        <taxon>Dipodascomycetes</taxon>
        <taxon>Dipodascales</taxon>
        <taxon>Dipodascaceae</taxon>
        <taxon>Geotrichum</taxon>
    </lineage>
</organism>
<name>A0A0J9X9S8_GEOCN</name>
<keyword evidence="4" id="KW-1185">Reference proteome</keyword>
<dbReference type="Proteomes" id="UP000242525">
    <property type="component" value="Unassembled WGS sequence"/>
</dbReference>
<feature type="compositionally biased region" description="Polar residues" evidence="1">
    <location>
        <begin position="79"/>
        <end position="105"/>
    </location>
</feature>
<accession>A0A0J9X9S8</accession>
<feature type="domain" description="G patch" evidence="2">
    <location>
        <begin position="74"/>
        <end position="128"/>
    </location>
</feature>
<protein>
    <recommendedName>
        <fullName evidence="2">G patch domain-containing protein</fullName>
    </recommendedName>
</protein>
<gene>
    <name evidence="3" type="ORF">BN980_GECA07s00406g</name>
</gene>
<proteinExistence type="predicted"/>
<feature type="region of interest" description="Disordered" evidence="1">
    <location>
        <begin position="1"/>
        <end position="50"/>
    </location>
</feature>
<reference evidence="3" key="1">
    <citation type="submission" date="2014-03" db="EMBL/GenBank/DDBJ databases">
        <authorList>
            <person name="Casaregola S."/>
        </authorList>
    </citation>
    <scope>NUCLEOTIDE SEQUENCE [LARGE SCALE GENOMIC DNA]</scope>
    <source>
        <strain evidence="3">CLIB 918</strain>
    </source>
</reference>
<sequence>MTYGTPVSTSSTGRRYGRADDVGAFNSGRIYDRTRRSNTNDNGKSQTQGGEALELLYRSSAIDTIVFNDDYDTSGGGWTPSTFRSSRTNKASRGNNKSTTSNGKTQRGLGLEDLMDSEDLAEFERRRVLVPVRGRYLAQMLARPFSGDHNDNILVQFSHALIDLGTRGLGYGIVLTTHSITTNHPSLEGTDAGASAVNISKKRPLVRPTSKKRLKLSISSYGEDDEDEDTVTLKPKKLRALGNFPTSGAGITQKPAPTANERPTTGAIKFVGKSQRTAAAAALAVKNSVIKGGNEAAVFIRAGSDLVVYTTIIDSGVVTRDGADSKEKKFNTKPVNPARSLADRTSVPLVDTSRPEHKFLAQLSEELSNRFHTATSSTMGSDGLDEPKLDALDQQQLAREVKPYVFNPLLLKRFGINPSSSSQQQKRHKLQGNDQQDQPDEVVNNSSTHVNLHRNESFLRKPADRELFNRIFG</sequence>
<dbReference type="InterPro" id="IPR011666">
    <property type="entry name" value="DUF1604"/>
</dbReference>
<evidence type="ECO:0000256" key="1">
    <source>
        <dbReference type="SAM" id="MobiDB-lite"/>
    </source>
</evidence>
<feature type="compositionally biased region" description="Polar residues" evidence="1">
    <location>
        <begin position="37"/>
        <end position="49"/>
    </location>
</feature>
<dbReference type="EMBL" id="CCBN010000007">
    <property type="protein sequence ID" value="CDO54177.1"/>
    <property type="molecule type" value="Genomic_DNA"/>
</dbReference>
<dbReference type="OrthoDB" id="20507at2759"/>
<dbReference type="Pfam" id="PF07713">
    <property type="entry name" value="DUF1604"/>
    <property type="match status" value="1"/>
</dbReference>
<feature type="region of interest" description="Disordered" evidence="1">
    <location>
        <begin position="244"/>
        <end position="264"/>
    </location>
</feature>
<feature type="compositionally biased region" description="Polar residues" evidence="1">
    <location>
        <begin position="1"/>
        <end position="13"/>
    </location>
</feature>
<feature type="region of interest" description="Disordered" evidence="1">
    <location>
        <begin position="416"/>
        <end position="455"/>
    </location>
</feature>